<dbReference type="Gene3D" id="2.40.320.10">
    <property type="entry name" value="Hypothetical Protein Pfu-838710-001"/>
    <property type="match status" value="1"/>
</dbReference>
<evidence type="ECO:0000259" key="4">
    <source>
        <dbReference type="PROSITE" id="PS51708"/>
    </source>
</evidence>
<proteinExistence type="predicted"/>
<evidence type="ECO:0000256" key="1">
    <source>
        <dbReference type="SAM" id="Coils"/>
    </source>
</evidence>
<dbReference type="PANTHER" id="PTHR39339">
    <property type="entry name" value="SLR1444 PROTEIN"/>
    <property type="match status" value="1"/>
</dbReference>
<dbReference type="Proteomes" id="UP000466632">
    <property type="component" value="Chromosome"/>
</dbReference>
<dbReference type="PROSITE" id="PS51708">
    <property type="entry name" value="CHAD"/>
    <property type="match status" value="1"/>
</dbReference>
<keyword evidence="1" id="KW-0175">Coiled coil</keyword>
<dbReference type="AlphaFoldDB" id="A0A7I7NYV5"/>
<sequence>MGTLTTVPDVQGRRNAPSTESKMPANAPQTSRHREVERKFDVGESTVSPSFEGIAAVAHVEKSPTQRLDATYFDTPAQDLARNKITLRRRTGGSDAGWHLKLPAGPEARTEVRAPLDASGPGGPDTVPEELVDVVLAIVRDRPLEPVARITTQRETQVLKAADGTPLAEFCNDHVTAWSAATSEDADLEPTQQEWREWELELAESDGAPDTELLNRLGNRLLDAGAAPAGHASKLARVLGTTPPQPNDTQPAEHPLQRAVAEQIRELLVWDRAVRADAFDSIHQMRVTTRKLRSLLRDYQESFGLPDDGWVLDELRELAGILGIARDAEVLAERYERELDGLTPDLVRGPVHERLVGGAQRRYQTGLRRSLIAMRSQRYFRLLDALDAIAAQPPGTAAGEEHAPVTIDAAYKKVRKAAKAAAEVERERPDDEHGRDEAVHRIRKRAKRLRYTAAATGADKVSEQAKAVQSLLGDHQDSVVSREHLRHESEAAHAAGEDTFTYGMLYQQEADLAERCEQQLDDALRKLAKAVRKARS</sequence>
<dbReference type="InterPro" id="IPR023577">
    <property type="entry name" value="CYTH_domain"/>
</dbReference>
<dbReference type="InterPro" id="IPR038186">
    <property type="entry name" value="CHAD_dom_sf"/>
</dbReference>
<feature type="domain" description="CHAD" evidence="4">
    <location>
        <begin position="249"/>
        <end position="529"/>
    </location>
</feature>
<dbReference type="InterPro" id="IPR007899">
    <property type="entry name" value="CHAD_dom"/>
</dbReference>
<dbReference type="PANTHER" id="PTHR39339:SF1">
    <property type="entry name" value="CHAD DOMAIN-CONTAINING PROTEIN"/>
    <property type="match status" value="1"/>
</dbReference>
<dbReference type="SUPFAM" id="SSF55154">
    <property type="entry name" value="CYTH-like phosphatases"/>
    <property type="match status" value="1"/>
</dbReference>
<dbReference type="Gene3D" id="1.40.20.10">
    <property type="entry name" value="CHAD domain"/>
    <property type="match status" value="1"/>
</dbReference>
<feature type="compositionally biased region" description="Basic and acidic residues" evidence="2">
    <location>
        <begin position="32"/>
        <end position="42"/>
    </location>
</feature>
<organism evidence="5 6">
    <name type="scientific">Mycobacterium seoulense</name>
    <dbReference type="NCBI Taxonomy" id="386911"/>
    <lineage>
        <taxon>Bacteria</taxon>
        <taxon>Bacillati</taxon>
        <taxon>Actinomycetota</taxon>
        <taxon>Actinomycetes</taxon>
        <taxon>Mycobacteriales</taxon>
        <taxon>Mycobacteriaceae</taxon>
        <taxon>Mycobacterium</taxon>
    </lineage>
</organism>
<dbReference type="Pfam" id="PF05235">
    <property type="entry name" value="CHAD"/>
    <property type="match status" value="1"/>
</dbReference>
<dbReference type="InterPro" id="IPR033469">
    <property type="entry name" value="CYTH-like_dom_sf"/>
</dbReference>
<dbReference type="SMART" id="SM00880">
    <property type="entry name" value="CHAD"/>
    <property type="match status" value="1"/>
</dbReference>
<evidence type="ECO:0000313" key="6">
    <source>
        <dbReference type="Proteomes" id="UP000466632"/>
    </source>
</evidence>
<dbReference type="PROSITE" id="PS51707">
    <property type="entry name" value="CYTH"/>
    <property type="match status" value="1"/>
</dbReference>
<dbReference type="EMBL" id="AP022582">
    <property type="protein sequence ID" value="BBY01420.1"/>
    <property type="molecule type" value="Genomic_DNA"/>
</dbReference>
<reference evidence="5 6" key="1">
    <citation type="journal article" date="2019" name="Emerg. Microbes Infect.">
        <title>Comprehensive subspecies identification of 175 nontuberculous mycobacteria species based on 7547 genomic profiles.</title>
        <authorList>
            <person name="Matsumoto Y."/>
            <person name="Kinjo T."/>
            <person name="Motooka D."/>
            <person name="Nabeya D."/>
            <person name="Jung N."/>
            <person name="Uechi K."/>
            <person name="Horii T."/>
            <person name="Iida T."/>
            <person name="Fujita J."/>
            <person name="Nakamura S."/>
        </authorList>
    </citation>
    <scope>NUCLEOTIDE SEQUENCE [LARGE SCALE GENOMIC DNA]</scope>
    <source>
        <strain evidence="5 6">JCM 16018</strain>
    </source>
</reference>
<gene>
    <name evidence="5" type="ORF">MSEO_19190</name>
</gene>
<feature type="coiled-coil region" evidence="1">
    <location>
        <begin position="506"/>
        <end position="533"/>
    </location>
</feature>
<dbReference type="CDD" id="cd07374">
    <property type="entry name" value="CYTH-like_Pase"/>
    <property type="match status" value="1"/>
</dbReference>
<dbReference type="KEGG" id="mseo:MSEO_19190"/>
<feature type="domain" description="CYTH" evidence="3">
    <location>
        <begin position="33"/>
        <end position="224"/>
    </location>
</feature>
<protein>
    <recommendedName>
        <fullName evidence="7">CHAD domain-containing protein</fullName>
    </recommendedName>
</protein>
<name>A0A7I7NYV5_9MYCO</name>
<evidence type="ECO:0000259" key="3">
    <source>
        <dbReference type="PROSITE" id="PS51707"/>
    </source>
</evidence>
<dbReference type="Pfam" id="PF01928">
    <property type="entry name" value="CYTH"/>
    <property type="match status" value="1"/>
</dbReference>
<evidence type="ECO:0000256" key="2">
    <source>
        <dbReference type="SAM" id="MobiDB-lite"/>
    </source>
</evidence>
<evidence type="ECO:0008006" key="7">
    <source>
        <dbReference type="Google" id="ProtNLM"/>
    </source>
</evidence>
<accession>A0A7I7NYV5</accession>
<evidence type="ECO:0000313" key="5">
    <source>
        <dbReference type="EMBL" id="BBY01420.1"/>
    </source>
</evidence>
<feature type="region of interest" description="Disordered" evidence="2">
    <location>
        <begin position="1"/>
        <end position="47"/>
    </location>
</feature>
<dbReference type="SMART" id="SM01118">
    <property type="entry name" value="CYTH"/>
    <property type="match status" value="1"/>
</dbReference>
<keyword evidence="6" id="KW-1185">Reference proteome</keyword>